<evidence type="ECO:0000256" key="1">
    <source>
        <dbReference type="SAM" id="Coils"/>
    </source>
</evidence>
<feature type="compositionally biased region" description="Polar residues" evidence="2">
    <location>
        <begin position="636"/>
        <end position="687"/>
    </location>
</feature>
<feature type="compositionally biased region" description="Low complexity" evidence="2">
    <location>
        <begin position="801"/>
        <end position="810"/>
    </location>
</feature>
<dbReference type="AlphaFoldDB" id="A0A2B4RKL1"/>
<evidence type="ECO:0000313" key="4">
    <source>
        <dbReference type="Proteomes" id="UP000225706"/>
    </source>
</evidence>
<feature type="region of interest" description="Disordered" evidence="2">
    <location>
        <begin position="873"/>
        <end position="898"/>
    </location>
</feature>
<feature type="compositionally biased region" description="Polar residues" evidence="2">
    <location>
        <begin position="877"/>
        <end position="895"/>
    </location>
</feature>
<protein>
    <submittedName>
        <fullName evidence="3">Uncharacterized protein</fullName>
    </submittedName>
</protein>
<comment type="caution">
    <text evidence="3">The sequence shown here is derived from an EMBL/GenBank/DDBJ whole genome shotgun (WGS) entry which is preliminary data.</text>
</comment>
<feature type="compositionally biased region" description="Low complexity" evidence="2">
    <location>
        <begin position="489"/>
        <end position="510"/>
    </location>
</feature>
<feature type="region of interest" description="Disordered" evidence="2">
    <location>
        <begin position="546"/>
        <end position="589"/>
    </location>
</feature>
<feature type="region of interest" description="Disordered" evidence="2">
    <location>
        <begin position="489"/>
        <end position="533"/>
    </location>
</feature>
<feature type="coiled-coil region" evidence="1">
    <location>
        <begin position="93"/>
        <end position="120"/>
    </location>
</feature>
<feature type="region of interest" description="Disordered" evidence="2">
    <location>
        <begin position="610"/>
        <end position="687"/>
    </location>
</feature>
<feature type="compositionally biased region" description="Polar residues" evidence="2">
    <location>
        <begin position="820"/>
        <end position="852"/>
    </location>
</feature>
<feature type="compositionally biased region" description="Polar residues" evidence="2">
    <location>
        <begin position="270"/>
        <end position="299"/>
    </location>
</feature>
<dbReference type="Proteomes" id="UP000225706">
    <property type="component" value="Unassembled WGS sequence"/>
</dbReference>
<feature type="region of interest" description="Disordered" evidence="2">
    <location>
        <begin position="128"/>
        <end position="200"/>
    </location>
</feature>
<feature type="region of interest" description="Disordered" evidence="2">
    <location>
        <begin position="255"/>
        <end position="308"/>
    </location>
</feature>
<name>A0A2B4RKL1_STYPI</name>
<organism evidence="3 4">
    <name type="scientific">Stylophora pistillata</name>
    <name type="common">Smooth cauliflower coral</name>
    <dbReference type="NCBI Taxonomy" id="50429"/>
    <lineage>
        <taxon>Eukaryota</taxon>
        <taxon>Metazoa</taxon>
        <taxon>Cnidaria</taxon>
        <taxon>Anthozoa</taxon>
        <taxon>Hexacorallia</taxon>
        <taxon>Scleractinia</taxon>
        <taxon>Astrocoeniina</taxon>
        <taxon>Pocilloporidae</taxon>
        <taxon>Stylophora</taxon>
    </lineage>
</organism>
<keyword evidence="4" id="KW-1185">Reference proteome</keyword>
<sequence length="984" mass="107650">MAFAFGDSYLKLPPITQESSVEIDGEDSKRNLGIVRDKHGLVRLPPIVQLDSLRSTSTGAQRFRNETQTAASTENAEVAMSTSPMNMANKVESLRLQGRSKKLKKNNNKTEDEMKLIMEAAVKETSEDETSFFDSENVSHVRGKASRQRLGSQTSNDEFLPLHKDSLLPRRGSSIFQPTKKLTRSRRLAKSSPELSNRKKNLRLLADGNVSERSMSPLVAGFMPVVRSNLSTRPQLAVQDIDGSKLNSRVLNNAEIEEKTKEHGGKRRNYSNQRWKTDVANSPQSTPSSPVCSESANSEIKQKGRKSLNDITDAEQFVDRRRPSLKKQNLIYDADVDGLKIEGKSCSQSEKELQRGGALTERNVNMLNPPKNEEKRHSLYDLQQILTLLQKEDLKRQASTTALSSRNASAASNANERELSESVYDLREFLLMAAAEASNAEQLKKTTTNKVSANNSQTNSSSHLVPPGRERDDRKGSVYDLMEFLSLGNISETGSGSTSENSSRSTSPRILLTPHASSSSNDLLSVANRSEEARRTSTYDIMEFLSLPRSGGNSRPNSGPSSPALHKEGPSAAESDMSDSGTGKVKEKRSVSVYDLEEFLSMTSDIPPLARVTPWDEEQTTIRSKTGLNSEEAEETGQSSPLQSTNSSEKSTVASSPVTTTNESSGYSTGNDLAASTNTSSATDVTENSRQMSVYDLREFLSLYAAQQNPSPTHQQQLSSASLSRRKFSGVSQSGVSILVTDESNRSIDSEFYEDVFLPVPGTEPSGASPDPSRKRSSIYDLREFLGILNADESPLRRRLSSVSSASSKSSESESESNSAKTNGALKSTGSSQGRENSSRPQLNPRQDSGGSLSLYDLGEFLSLLNTDESPLRRRLSSTMSSQGEKGTRTPVLSRSDSEKGLYSLEEILAVMNELEQWNSSKNTSGDIEGNVGEEISIQVPTLPPKADTTNTQSLPPGKLLHPQRSLKSVPETFEVRTTHSNSC</sequence>
<feature type="compositionally biased region" description="Polar residues" evidence="2">
    <location>
        <begin position="439"/>
        <end position="463"/>
    </location>
</feature>
<reference evidence="4" key="1">
    <citation type="journal article" date="2017" name="bioRxiv">
        <title>Comparative analysis of the genomes of Stylophora pistillata and Acropora digitifera provides evidence for extensive differences between species of corals.</title>
        <authorList>
            <person name="Voolstra C.R."/>
            <person name="Li Y."/>
            <person name="Liew Y.J."/>
            <person name="Baumgarten S."/>
            <person name="Zoccola D."/>
            <person name="Flot J.-F."/>
            <person name="Tambutte S."/>
            <person name="Allemand D."/>
            <person name="Aranda M."/>
        </authorList>
    </citation>
    <scope>NUCLEOTIDE SEQUENCE [LARGE SCALE GENOMIC DNA]</scope>
</reference>
<keyword evidence="1" id="KW-0175">Coiled coil</keyword>
<dbReference type="EMBL" id="LSMT01000510">
    <property type="protein sequence ID" value="PFX16897.1"/>
    <property type="molecule type" value="Genomic_DNA"/>
</dbReference>
<dbReference type="OrthoDB" id="5965074at2759"/>
<evidence type="ECO:0000313" key="3">
    <source>
        <dbReference type="EMBL" id="PFX16897.1"/>
    </source>
</evidence>
<evidence type="ECO:0000256" key="2">
    <source>
        <dbReference type="SAM" id="MobiDB-lite"/>
    </source>
</evidence>
<accession>A0A2B4RKL1</accession>
<feature type="compositionally biased region" description="Low complexity" evidence="2">
    <location>
        <begin position="548"/>
        <end position="563"/>
    </location>
</feature>
<proteinExistence type="predicted"/>
<gene>
    <name evidence="3" type="ORF">AWC38_SpisGene18802</name>
</gene>
<feature type="region of interest" description="Disordered" evidence="2">
    <location>
        <begin position="796"/>
        <end position="852"/>
    </location>
</feature>
<feature type="region of interest" description="Disordered" evidence="2">
    <location>
        <begin position="439"/>
        <end position="474"/>
    </location>
</feature>